<name>A0A183MBU5_9TREM</name>
<feature type="non-terminal residue" evidence="1">
    <location>
        <position position="1"/>
    </location>
</feature>
<protein>
    <submittedName>
        <fullName evidence="1">Uncharacterized protein</fullName>
    </submittedName>
</protein>
<dbReference type="AlphaFoldDB" id="A0A183MBU5"/>
<keyword evidence="2" id="KW-1185">Reference proteome</keyword>
<dbReference type="EMBL" id="UZAI01010234">
    <property type="protein sequence ID" value="VDP06680.1"/>
    <property type="molecule type" value="Genomic_DNA"/>
</dbReference>
<evidence type="ECO:0000313" key="1">
    <source>
        <dbReference type="EMBL" id="VDP06680.1"/>
    </source>
</evidence>
<accession>A0A183MBU5</accession>
<sequence length="155" mass="17739">TCSRLPLTRIPLDCYLSPECEGHEEELNKNDFILPNTDVNHWDGPYFDWLSTVRPSASPYLPQTGDRVVYLYRGHQDYLSKAWECGNLPLMGNLDQQKTNSPSSLPWITWPDLPVSFMFVMTCDVNGYHVENSSITIPIIIFFCCAYYSIFSVAS</sequence>
<dbReference type="Proteomes" id="UP000277204">
    <property type="component" value="Unassembled WGS sequence"/>
</dbReference>
<proteinExistence type="predicted"/>
<organism evidence="1 2">
    <name type="scientific">Schistosoma margrebowiei</name>
    <dbReference type="NCBI Taxonomy" id="48269"/>
    <lineage>
        <taxon>Eukaryota</taxon>
        <taxon>Metazoa</taxon>
        <taxon>Spiralia</taxon>
        <taxon>Lophotrochozoa</taxon>
        <taxon>Platyhelminthes</taxon>
        <taxon>Trematoda</taxon>
        <taxon>Digenea</taxon>
        <taxon>Strigeidida</taxon>
        <taxon>Schistosomatoidea</taxon>
        <taxon>Schistosomatidae</taxon>
        <taxon>Schistosoma</taxon>
    </lineage>
</organism>
<dbReference type="STRING" id="48269.A0A183MBU5"/>
<reference evidence="1 2" key="1">
    <citation type="submission" date="2018-11" db="EMBL/GenBank/DDBJ databases">
        <authorList>
            <consortium name="Pathogen Informatics"/>
        </authorList>
    </citation>
    <scope>NUCLEOTIDE SEQUENCE [LARGE SCALE GENOMIC DNA]</scope>
    <source>
        <strain evidence="1 2">Zambia</strain>
    </source>
</reference>
<gene>
    <name evidence="1" type="ORF">SMRZ_LOCUS13519</name>
</gene>
<evidence type="ECO:0000313" key="2">
    <source>
        <dbReference type="Proteomes" id="UP000277204"/>
    </source>
</evidence>